<dbReference type="Proteomes" id="UP000198923">
    <property type="component" value="Unassembled WGS sequence"/>
</dbReference>
<evidence type="ECO:0000313" key="2">
    <source>
        <dbReference type="Proteomes" id="UP000198923"/>
    </source>
</evidence>
<accession>A0A1G8L696</accession>
<name>A0A1G8L696_9ACTN</name>
<evidence type="ECO:0000313" key="1">
    <source>
        <dbReference type="EMBL" id="SDI51218.1"/>
    </source>
</evidence>
<dbReference type="OrthoDB" id="9946691at2"/>
<gene>
    <name evidence="1" type="ORF">SAMN05421505_1629</name>
</gene>
<keyword evidence="2" id="KW-1185">Reference proteome</keyword>
<proteinExistence type="predicted"/>
<organism evidence="1 2">
    <name type="scientific">Sinosporangium album</name>
    <dbReference type="NCBI Taxonomy" id="504805"/>
    <lineage>
        <taxon>Bacteria</taxon>
        <taxon>Bacillati</taxon>
        <taxon>Actinomycetota</taxon>
        <taxon>Actinomycetes</taxon>
        <taxon>Streptosporangiales</taxon>
        <taxon>Streptosporangiaceae</taxon>
        <taxon>Sinosporangium</taxon>
    </lineage>
</organism>
<sequence>MADRIDEMRAMLADLDGQQRREANAYTQGYRDGHRSGWEIGYGHAQHEMASEWADLADKVRAVGRSRR</sequence>
<dbReference type="EMBL" id="FNCN01000062">
    <property type="protein sequence ID" value="SDI51218.1"/>
    <property type="molecule type" value="Genomic_DNA"/>
</dbReference>
<dbReference type="AlphaFoldDB" id="A0A1G8L696"/>
<dbReference type="RefSeq" id="WP_093176142.1">
    <property type="nucleotide sequence ID" value="NZ_FNCN01000062.1"/>
</dbReference>
<reference evidence="1 2" key="1">
    <citation type="submission" date="2016-10" db="EMBL/GenBank/DDBJ databases">
        <authorList>
            <person name="de Groot N.N."/>
        </authorList>
    </citation>
    <scope>NUCLEOTIDE SEQUENCE [LARGE SCALE GENOMIC DNA]</scope>
    <source>
        <strain evidence="1 2">CPCC 201354</strain>
    </source>
</reference>
<dbReference type="STRING" id="504805.SAMN05421505_1629"/>
<protein>
    <submittedName>
        <fullName evidence="1">Uncharacterized protein</fullName>
    </submittedName>
</protein>